<keyword evidence="5" id="KW-0547">Nucleotide-binding</keyword>
<keyword evidence="3" id="KW-0813">Transport</keyword>
<evidence type="ECO:0000256" key="2">
    <source>
        <dbReference type="ARBA" id="ARBA00005417"/>
    </source>
</evidence>
<comment type="similarity">
    <text evidence="2">Belongs to the ABC transporter superfamily.</text>
</comment>
<dbReference type="Gene3D" id="3.40.50.300">
    <property type="entry name" value="P-loop containing nucleotide triphosphate hydrolases"/>
    <property type="match status" value="2"/>
</dbReference>
<evidence type="ECO:0000256" key="1">
    <source>
        <dbReference type="ARBA" id="ARBA00004202"/>
    </source>
</evidence>
<dbReference type="PATRIC" id="fig|1423783.4.peg.60"/>
<reference evidence="10 11" key="1">
    <citation type="journal article" date="2015" name="Genome Announc.">
        <title>Expanding the biotechnology potential of lactobacilli through comparative genomics of 213 strains and associated genera.</title>
        <authorList>
            <person name="Sun Z."/>
            <person name="Harris H.M."/>
            <person name="McCann A."/>
            <person name="Guo C."/>
            <person name="Argimon S."/>
            <person name="Zhang W."/>
            <person name="Yang X."/>
            <person name="Jeffery I.B."/>
            <person name="Cooney J.C."/>
            <person name="Kagawa T.F."/>
            <person name="Liu W."/>
            <person name="Song Y."/>
            <person name="Salvetti E."/>
            <person name="Wrobel A."/>
            <person name="Rasinkangas P."/>
            <person name="Parkhill J."/>
            <person name="Rea M.C."/>
            <person name="O'Sullivan O."/>
            <person name="Ritari J."/>
            <person name="Douillard F.P."/>
            <person name="Paul Ross R."/>
            <person name="Yang R."/>
            <person name="Briner A.E."/>
            <person name="Felis G.E."/>
            <person name="de Vos W.M."/>
            <person name="Barrangou R."/>
            <person name="Klaenhammer T.R."/>
            <person name="Caufield P.W."/>
            <person name="Cui Y."/>
            <person name="Zhang H."/>
            <person name="O'Toole P.W."/>
        </authorList>
    </citation>
    <scope>NUCLEOTIDE SEQUENCE [LARGE SCALE GENOMIC DNA]</scope>
    <source>
        <strain evidence="10 11">DSM 15945</strain>
    </source>
</reference>
<dbReference type="AlphaFoldDB" id="A0A0R1U614"/>
<dbReference type="SMART" id="SM00382">
    <property type="entry name" value="AAA"/>
    <property type="match status" value="2"/>
</dbReference>
<evidence type="ECO:0000256" key="4">
    <source>
        <dbReference type="ARBA" id="ARBA00022475"/>
    </source>
</evidence>
<evidence type="ECO:0000256" key="7">
    <source>
        <dbReference type="ARBA" id="ARBA00022967"/>
    </source>
</evidence>
<protein>
    <submittedName>
        <fullName evidence="10">Metal ion ABC superfamily ATP binding cassette transporter ATPase</fullName>
    </submittedName>
</protein>
<feature type="domain" description="ABC transporter" evidence="9">
    <location>
        <begin position="5"/>
        <end position="238"/>
    </location>
</feature>
<dbReference type="InterPro" id="IPR003439">
    <property type="entry name" value="ABC_transporter-like_ATP-bd"/>
</dbReference>
<dbReference type="InterPro" id="IPR003593">
    <property type="entry name" value="AAA+_ATPase"/>
</dbReference>
<dbReference type="InterPro" id="IPR050095">
    <property type="entry name" value="ECF_ABC_transporter_ATP-bd"/>
</dbReference>
<comment type="subcellular location">
    <subcellularLocation>
        <location evidence="1">Cell membrane</location>
        <topology evidence="1">Peripheral membrane protein</topology>
    </subcellularLocation>
</comment>
<dbReference type="Pfam" id="PF00005">
    <property type="entry name" value="ABC_tran"/>
    <property type="match status" value="2"/>
</dbReference>
<feature type="domain" description="ABC transporter" evidence="9">
    <location>
        <begin position="293"/>
        <end position="535"/>
    </location>
</feature>
<dbReference type="OrthoDB" id="501320at2"/>
<evidence type="ECO:0000313" key="11">
    <source>
        <dbReference type="Proteomes" id="UP000051922"/>
    </source>
</evidence>
<gene>
    <name evidence="10" type="ORF">FC50_GL000053</name>
</gene>
<dbReference type="PROSITE" id="PS50893">
    <property type="entry name" value="ABC_TRANSPORTER_2"/>
    <property type="match status" value="2"/>
</dbReference>
<dbReference type="EMBL" id="AZFJ01000006">
    <property type="protein sequence ID" value="KRL88196.1"/>
    <property type="molecule type" value="Genomic_DNA"/>
</dbReference>
<proteinExistence type="inferred from homology"/>
<dbReference type="GO" id="GO:0005524">
    <property type="term" value="F:ATP binding"/>
    <property type="evidence" value="ECO:0007669"/>
    <property type="project" value="UniProtKB-KW"/>
</dbReference>
<comment type="caution">
    <text evidence="10">The sequence shown here is derived from an EMBL/GenBank/DDBJ whole genome shotgun (WGS) entry which is preliminary data.</text>
</comment>
<dbReference type="RefSeq" id="WP_056956119.1">
    <property type="nucleotide sequence ID" value="NZ_AZFJ01000006.1"/>
</dbReference>
<dbReference type="SUPFAM" id="SSF52540">
    <property type="entry name" value="P-loop containing nucleoside triphosphate hydrolases"/>
    <property type="match status" value="2"/>
</dbReference>
<keyword evidence="8" id="KW-0472">Membrane</keyword>
<accession>A0A0R1U614</accession>
<dbReference type="PROSITE" id="PS00211">
    <property type="entry name" value="ABC_TRANSPORTER_1"/>
    <property type="match status" value="2"/>
</dbReference>
<evidence type="ECO:0000256" key="5">
    <source>
        <dbReference type="ARBA" id="ARBA00022741"/>
    </source>
</evidence>
<evidence type="ECO:0000259" key="9">
    <source>
        <dbReference type="PROSITE" id="PS50893"/>
    </source>
</evidence>
<evidence type="ECO:0000256" key="6">
    <source>
        <dbReference type="ARBA" id="ARBA00022840"/>
    </source>
</evidence>
<dbReference type="InterPro" id="IPR027417">
    <property type="entry name" value="P-loop_NTPase"/>
</dbReference>
<dbReference type="STRING" id="1423783.FC50_GL000053"/>
<keyword evidence="11" id="KW-1185">Reference proteome</keyword>
<organism evidence="10 11">
    <name type="scientific">Lacticaseibacillus pantheris DSM 15945 = JCM 12539 = NBRC 106106</name>
    <dbReference type="NCBI Taxonomy" id="1423783"/>
    <lineage>
        <taxon>Bacteria</taxon>
        <taxon>Bacillati</taxon>
        <taxon>Bacillota</taxon>
        <taxon>Bacilli</taxon>
        <taxon>Lactobacillales</taxon>
        <taxon>Lactobacillaceae</taxon>
        <taxon>Lacticaseibacillus</taxon>
    </lineage>
</organism>
<dbReference type="InterPro" id="IPR015856">
    <property type="entry name" value="ABC_transpr_CbiO/EcfA_su"/>
</dbReference>
<evidence type="ECO:0000313" key="10">
    <source>
        <dbReference type="EMBL" id="KRL88196.1"/>
    </source>
</evidence>
<name>A0A0R1U614_9LACO</name>
<keyword evidence="4" id="KW-1003">Cell membrane</keyword>
<dbReference type="PANTHER" id="PTHR43553">
    <property type="entry name" value="HEAVY METAL TRANSPORTER"/>
    <property type="match status" value="1"/>
</dbReference>
<keyword evidence="7" id="KW-1278">Translocase</keyword>
<keyword evidence="6" id="KW-0067">ATP-binding</keyword>
<evidence type="ECO:0000256" key="8">
    <source>
        <dbReference type="ARBA" id="ARBA00023136"/>
    </source>
</evidence>
<sequence>MTDLLTVTDFTFAYPDQPATLKHVDLSLPHSQITLLFGQSGSGKTTLLRQLDPALRPTGTHTGTVTWSPDVTVRPHQLQVGFVQQHPDTQIVTDKVWHELAFGLENLGVPQDEIRVRTAEMAAYFGIHQWFHRDVSTLSGGQKQLLNLASVMVLRPALLILDEPTAQLDPIAADDFIHTLVKLNQDLGTTILIAEHRLDAVLPLADQVALMTRGEITVAGSASKVVQALYADHHALTAELPAPTRVYAATTGLRRADNLPLTIKTGQQWLANQSLPVASHFAPPAEPAGKPLIRARDLWFRYDQDGPDVLRGVNLDVYGGETLAIVGGNGSGKSTLLSLLGRIYQPYRGHINLAGKRLARYADAELYHHNLGVLPQDPQSLFVRSTVREDLYEVIDGHRQRTTPAYDLEMSKDAAVSGMADLTGLTDLLDRHPYDLSGGEQQRLALAKVLLLRPRVLLLDEPTKGLDAVNKGQLGDILTQLHQEGVTIVLVTHDLTFVAEHADRVGLFFDGQLATVQPTRRFFAGNSFYTTAANRLVHSWCPDAITVREVSTWLHATRS</sequence>
<evidence type="ECO:0000256" key="3">
    <source>
        <dbReference type="ARBA" id="ARBA00022448"/>
    </source>
</evidence>
<dbReference type="GO" id="GO:0043190">
    <property type="term" value="C:ATP-binding cassette (ABC) transporter complex"/>
    <property type="evidence" value="ECO:0007669"/>
    <property type="project" value="TreeGrafter"/>
</dbReference>
<dbReference type="Proteomes" id="UP000051922">
    <property type="component" value="Unassembled WGS sequence"/>
</dbReference>
<dbReference type="InterPro" id="IPR017871">
    <property type="entry name" value="ABC_transporter-like_CS"/>
</dbReference>
<dbReference type="CDD" id="cd03225">
    <property type="entry name" value="ABC_cobalt_CbiO_domain1"/>
    <property type="match status" value="2"/>
</dbReference>
<dbReference type="GO" id="GO:0016887">
    <property type="term" value="F:ATP hydrolysis activity"/>
    <property type="evidence" value="ECO:0007669"/>
    <property type="project" value="InterPro"/>
</dbReference>
<dbReference type="GO" id="GO:0042626">
    <property type="term" value="F:ATPase-coupled transmembrane transporter activity"/>
    <property type="evidence" value="ECO:0007669"/>
    <property type="project" value="TreeGrafter"/>
</dbReference>